<keyword evidence="3" id="KW-1185">Reference proteome</keyword>
<dbReference type="EMBL" id="BSXT01000180">
    <property type="protein sequence ID" value="GMF19963.1"/>
    <property type="molecule type" value="Genomic_DNA"/>
</dbReference>
<name>A0A9W6TUM6_9STRA</name>
<dbReference type="PANTHER" id="PTHR43102">
    <property type="entry name" value="SLR1143 PROTEIN"/>
    <property type="match status" value="1"/>
</dbReference>
<dbReference type="PANTHER" id="PTHR43102:SF2">
    <property type="entry name" value="GAF DOMAIN-CONTAINING PROTEIN"/>
    <property type="match status" value="1"/>
</dbReference>
<accession>A0A9W6TUM6</accession>
<sequence>MATRFKVLGEFLSDEEKLPALGDCKLGNGDQRSYPLDLPDDPTVDVPRSPIPSNEADRIEAGKTSGLLQLADLLAPEKPLTDLSVPKPDTHDLQLLCCLAVKALGCAYSFVTVMCSKHEHVPPERWFLHSLANSKPGDEELTVGMLCCVDSKPRAEITRMQYGTMKRLASTAKHFLLQKSRQLQLER</sequence>
<protein>
    <submittedName>
        <fullName evidence="2">Unnamed protein product</fullName>
    </submittedName>
</protein>
<evidence type="ECO:0000313" key="2">
    <source>
        <dbReference type="EMBL" id="GMF19963.1"/>
    </source>
</evidence>
<evidence type="ECO:0000313" key="3">
    <source>
        <dbReference type="Proteomes" id="UP001165121"/>
    </source>
</evidence>
<dbReference type="OrthoDB" id="21225at2759"/>
<reference evidence="2" key="1">
    <citation type="submission" date="2023-04" db="EMBL/GenBank/DDBJ databases">
        <title>Phytophthora fragariaefolia NBRC 109709.</title>
        <authorList>
            <person name="Ichikawa N."/>
            <person name="Sato H."/>
            <person name="Tonouchi N."/>
        </authorList>
    </citation>
    <scope>NUCLEOTIDE SEQUENCE</scope>
    <source>
        <strain evidence="2">NBRC 109709</strain>
    </source>
</reference>
<organism evidence="2 3">
    <name type="scientific">Phytophthora fragariaefolia</name>
    <dbReference type="NCBI Taxonomy" id="1490495"/>
    <lineage>
        <taxon>Eukaryota</taxon>
        <taxon>Sar</taxon>
        <taxon>Stramenopiles</taxon>
        <taxon>Oomycota</taxon>
        <taxon>Peronosporomycetes</taxon>
        <taxon>Peronosporales</taxon>
        <taxon>Peronosporaceae</taxon>
        <taxon>Phytophthora</taxon>
    </lineage>
</organism>
<comment type="caution">
    <text evidence="2">The sequence shown here is derived from an EMBL/GenBank/DDBJ whole genome shotgun (WGS) entry which is preliminary data.</text>
</comment>
<feature type="region of interest" description="Disordered" evidence="1">
    <location>
        <begin position="31"/>
        <end position="55"/>
    </location>
</feature>
<proteinExistence type="predicted"/>
<gene>
    <name evidence="2" type="ORF">Pfra01_000223300</name>
</gene>
<evidence type="ECO:0000256" key="1">
    <source>
        <dbReference type="SAM" id="MobiDB-lite"/>
    </source>
</evidence>
<dbReference type="AlphaFoldDB" id="A0A9W6TUM6"/>
<dbReference type="Proteomes" id="UP001165121">
    <property type="component" value="Unassembled WGS sequence"/>
</dbReference>